<feature type="binding site" evidence="4">
    <location>
        <position position="260"/>
    </location>
    <ligand>
        <name>NAD(+)</name>
        <dbReference type="ChEBI" id="CHEBI:57540"/>
    </ligand>
</feature>
<name>A0A5B0EF58_9MICC</name>
<dbReference type="PRINTS" id="PR00411">
    <property type="entry name" value="PNDRDTASEI"/>
</dbReference>
<keyword evidence="4" id="KW-0520">NAD</keyword>
<dbReference type="SUPFAM" id="SSF51905">
    <property type="entry name" value="FAD/NAD(P)-binding domain"/>
    <property type="match status" value="1"/>
</dbReference>
<comment type="caution">
    <text evidence="8">The sequence shown here is derived from an EMBL/GenBank/DDBJ whole genome shotgun (WGS) entry which is preliminary data.</text>
</comment>
<evidence type="ECO:0000256" key="3">
    <source>
        <dbReference type="ARBA" id="ARBA00022827"/>
    </source>
</evidence>
<dbReference type="Pfam" id="PF07992">
    <property type="entry name" value="Pyr_redox_2"/>
    <property type="match status" value="1"/>
</dbReference>
<feature type="binding site" evidence="4">
    <location>
        <position position="51"/>
    </location>
    <ligand>
        <name>FAD</name>
        <dbReference type="ChEBI" id="CHEBI:57692"/>
    </ligand>
</feature>
<proteinExistence type="inferred from homology"/>
<feature type="disulfide bond" description="Redox-active" evidence="5">
    <location>
        <begin position="42"/>
        <end position="47"/>
    </location>
</feature>
<dbReference type="PIRSF" id="PIRSF000350">
    <property type="entry name" value="Mercury_reductase_MerA"/>
    <property type="match status" value="1"/>
</dbReference>
<dbReference type="Gene3D" id="3.50.50.60">
    <property type="entry name" value="FAD/NAD(P)-binding domain"/>
    <property type="match status" value="2"/>
</dbReference>
<feature type="binding site" evidence="4">
    <location>
        <begin position="172"/>
        <end position="179"/>
    </location>
    <ligand>
        <name>NAD(+)</name>
        <dbReference type="ChEBI" id="CHEBI:57540"/>
    </ligand>
</feature>
<dbReference type="PANTHER" id="PTHR43014:SF5">
    <property type="entry name" value="GLUTATHIONE REDUCTASE (NADPH)"/>
    <property type="match status" value="1"/>
</dbReference>
<dbReference type="Gene3D" id="3.30.390.30">
    <property type="match status" value="1"/>
</dbReference>
<sequence length="454" mass="48010">MEEIFDAAIIGMGPGGEVVADRLLTAGKKVVVFESELIGGECAYWACIPSKTILRGPEVNIEVSKVAGASANPLDWEKAREYRDYMARHLDDTAQEQGYLERGATVVRGTAKITGPGHVTANGNEYLAHHIIIASGTEPSTPDFPGVRDIIAWGNREVYTLTALPASVAIVGGSAVALETAVFLAGFGVEVTVLNRSAGLLGREEPEVAELAHGHLLGLGVVVHLNSSVASGRRGEDGSSILTLRGGMEITVDAVIFSTGRTPRAGALGVAKAGATLDGSGNVRVDEHCWAAEGLWAVGDVTGIMPFTHVAKYQARIVADCILGKERSASYDGIPRVVFASPEIAAVGLTLETAGQRGIDAAAIHVNLPAAIARPWTYERDPQGDLGILVDRRRRVLIGAWAVAPQASEWIHVASLAIRGQVSLEVLRDMAPQFPSYSEAYLVALDKLWSTEGI</sequence>
<keyword evidence="2" id="KW-0285">Flavoprotein</keyword>
<evidence type="ECO:0000313" key="8">
    <source>
        <dbReference type="EMBL" id="KAA0976430.1"/>
    </source>
</evidence>
<dbReference type="InterPro" id="IPR001100">
    <property type="entry name" value="Pyr_nuc-diS_OxRdtase"/>
</dbReference>
<accession>A0A5B0EF58</accession>
<evidence type="ECO:0000256" key="1">
    <source>
        <dbReference type="ARBA" id="ARBA00007532"/>
    </source>
</evidence>
<reference evidence="8 9" key="1">
    <citation type="submission" date="2019-07" db="EMBL/GenBank/DDBJ databases">
        <title>Analysis of the biochemical properties, biological activity and biotechnological potential of siderophores and biosurfactants produced by Antarctic psychrotolerant bacteria.</title>
        <authorList>
            <person name="Styczynski M."/>
            <person name="Krucon T."/>
            <person name="Decewicz P."/>
            <person name="Dziewit L."/>
        </authorList>
    </citation>
    <scope>NUCLEOTIDE SEQUENCE [LARGE SCALE GENOMIC DNA]</scope>
    <source>
        <strain evidence="8 9">ANT_H27</strain>
    </source>
</reference>
<dbReference type="GO" id="GO:0000166">
    <property type="term" value="F:nucleotide binding"/>
    <property type="evidence" value="ECO:0007669"/>
    <property type="project" value="UniProtKB-KW"/>
</dbReference>
<dbReference type="InterPro" id="IPR023753">
    <property type="entry name" value="FAD/NAD-binding_dom"/>
</dbReference>
<dbReference type="Proteomes" id="UP000323856">
    <property type="component" value="Unassembled WGS sequence"/>
</dbReference>
<dbReference type="EMBL" id="VOBL01000010">
    <property type="protein sequence ID" value="KAA0976430.1"/>
    <property type="molecule type" value="Genomic_DNA"/>
</dbReference>
<evidence type="ECO:0000256" key="2">
    <source>
        <dbReference type="ARBA" id="ARBA00022630"/>
    </source>
</evidence>
<dbReference type="Pfam" id="PF02852">
    <property type="entry name" value="Pyr_redox_dim"/>
    <property type="match status" value="1"/>
</dbReference>
<feature type="binding site" evidence="4">
    <location>
        <position position="300"/>
    </location>
    <ligand>
        <name>FAD</name>
        <dbReference type="ChEBI" id="CHEBI:57692"/>
    </ligand>
</feature>
<dbReference type="RefSeq" id="WP_149619772.1">
    <property type="nucleotide sequence ID" value="NZ_VOBL01000010.1"/>
</dbReference>
<dbReference type="InterPro" id="IPR036188">
    <property type="entry name" value="FAD/NAD-bd_sf"/>
</dbReference>
<comment type="cofactor">
    <cofactor evidence="4">
        <name>FAD</name>
        <dbReference type="ChEBI" id="CHEBI:57692"/>
    </cofactor>
    <text evidence="4">Binds 1 FAD per subunit.</text>
</comment>
<evidence type="ECO:0000259" key="7">
    <source>
        <dbReference type="Pfam" id="PF07992"/>
    </source>
</evidence>
<feature type="domain" description="FAD/NAD(P)-binding" evidence="7">
    <location>
        <begin position="6"/>
        <end position="315"/>
    </location>
</feature>
<evidence type="ECO:0000256" key="4">
    <source>
        <dbReference type="PIRSR" id="PIRSR000350-3"/>
    </source>
</evidence>
<organism evidence="8 9">
    <name type="scientific">Paeniglutamicibacter gangotriensis</name>
    <dbReference type="NCBI Taxonomy" id="254787"/>
    <lineage>
        <taxon>Bacteria</taxon>
        <taxon>Bacillati</taxon>
        <taxon>Actinomycetota</taxon>
        <taxon>Actinomycetes</taxon>
        <taxon>Micrococcales</taxon>
        <taxon>Micrococcaceae</taxon>
        <taxon>Paeniglutamicibacter</taxon>
    </lineage>
</organism>
<evidence type="ECO:0000259" key="6">
    <source>
        <dbReference type="Pfam" id="PF02852"/>
    </source>
</evidence>
<evidence type="ECO:0000256" key="5">
    <source>
        <dbReference type="PIRSR" id="PIRSR000350-4"/>
    </source>
</evidence>
<protein>
    <submittedName>
        <fullName evidence="8">NAD(P)/FAD-dependent oxidoreductase</fullName>
    </submittedName>
</protein>
<keyword evidence="3 4" id="KW-0274">FAD</keyword>
<dbReference type="PRINTS" id="PR00368">
    <property type="entry name" value="FADPNR"/>
</dbReference>
<keyword evidence="4" id="KW-0547">Nucleotide-binding</keyword>
<dbReference type="GO" id="GO:0016491">
    <property type="term" value="F:oxidoreductase activity"/>
    <property type="evidence" value="ECO:0007669"/>
    <property type="project" value="InterPro"/>
</dbReference>
<feature type="domain" description="Pyridine nucleotide-disulphide oxidoreductase dimerisation" evidence="6">
    <location>
        <begin position="334"/>
        <end position="441"/>
    </location>
</feature>
<comment type="similarity">
    <text evidence="1">Belongs to the class-I pyridine nucleotide-disulfide oxidoreductase family.</text>
</comment>
<dbReference type="SUPFAM" id="SSF55424">
    <property type="entry name" value="FAD/NAD-linked reductases, dimerisation (C-terminal) domain"/>
    <property type="match status" value="1"/>
</dbReference>
<dbReference type="OrthoDB" id="9800167at2"/>
<dbReference type="InterPro" id="IPR016156">
    <property type="entry name" value="FAD/NAD-linked_Rdtase_dimer_sf"/>
</dbReference>
<dbReference type="InterPro" id="IPR004099">
    <property type="entry name" value="Pyr_nucl-diS_OxRdtase_dimer"/>
</dbReference>
<dbReference type="PANTHER" id="PTHR43014">
    <property type="entry name" value="MERCURIC REDUCTASE"/>
    <property type="match status" value="1"/>
</dbReference>
<evidence type="ECO:0000313" key="9">
    <source>
        <dbReference type="Proteomes" id="UP000323856"/>
    </source>
</evidence>
<gene>
    <name evidence="8" type="ORF">FQ154_11220</name>
</gene>
<dbReference type="AlphaFoldDB" id="A0A5B0EF58"/>